<feature type="transmembrane region" description="Helical" evidence="1">
    <location>
        <begin position="29"/>
        <end position="47"/>
    </location>
</feature>
<dbReference type="Proteomes" id="UP001203338">
    <property type="component" value="Unassembled WGS sequence"/>
</dbReference>
<name>A0ABT0PIQ5_9GAMM</name>
<dbReference type="EMBL" id="JAMFLX010000022">
    <property type="protein sequence ID" value="MCL6271248.1"/>
    <property type="molecule type" value="Genomic_DNA"/>
</dbReference>
<gene>
    <name evidence="2" type="ORF">M3P05_15080</name>
</gene>
<keyword evidence="1" id="KW-0472">Membrane</keyword>
<evidence type="ECO:0000256" key="1">
    <source>
        <dbReference type="SAM" id="Phobius"/>
    </source>
</evidence>
<comment type="caution">
    <text evidence="2">The sequence shown here is derived from an EMBL/GenBank/DDBJ whole genome shotgun (WGS) entry which is preliminary data.</text>
</comment>
<keyword evidence="1" id="KW-0812">Transmembrane</keyword>
<sequence>MLITKVEILSLSLQWLDKNKSAHFMGKAMSVRSVAALLAYGSIWLLMEQLNVSFKTMYTFAGRGQKRGNDLLD</sequence>
<protein>
    <recommendedName>
        <fullName evidence="4">Transposase</fullName>
    </recommendedName>
</protein>
<reference evidence="2 3" key="1">
    <citation type="submission" date="2022-05" db="EMBL/GenBank/DDBJ databases">
        <authorList>
            <person name="Park J.-S."/>
        </authorList>
    </citation>
    <scope>NUCLEOTIDE SEQUENCE [LARGE SCALE GENOMIC DNA]</scope>
    <source>
        <strain evidence="2 3">2012CJ34-2</strain>
    </source>
</reference>
<evidence type="ECO:0000313" key="2">
    <source>
        <dbReference type="EMBL" id="MCL6271248.1"/>
    </source>
</evidence>
<evidence type="ECO:0008006" key="4">
    <source>
        <dbReference type="Google" id="ProtNLM"/>
    </source>
</evidence>
<keyword evidence="1" id="KW-1133">Transmembrane helix</keyword>
<evidence type="ECO:0000313" key="3">
    <source>
        <dbReference type="Proteomes" id="UP001203338"/>
    </source>
</evidence>
<proteinExistence type="predicted"/>
<dbReference type="RefSeq" id="WP_249700718.1">
    <property type="nucleotide sequence ID" value="NZ_JAMFLX010000022.1"/>
</dbReference>
<organism evidence="2 3">
    <name type="scientific">Parendozoicomonas callyspongiae</name>
    <dbReference type="NCBI Taxonomy" id="2942213"/>
    <lineage>
        <taxon>Bacteria</taxon>
        <taxon>Pseudomonadati</taxon>
        <taxon>Pseudomonadota</taxon>
        <taxon>Gammaproteobacteria</taxon>
        <taxon>Oceanospirillales</taxon>
        <taxon>Endozoicomonadaceae</taxon>
        <taxon>Parendozoicomonas</taxon>
    </lineage>
</organism>
<keyword evidence="3" id="KW-1185">Reference proteome</keyword>
<accession>A0ABT0PIQ5</accession>